<feature type="region of interest" description="Disordered" evidence="7">
    <location>
        <begin position="145"/>
        <end position="178"/>
    </location>
</feature>
<keyword evidence="5 8" id="KW-1133">Transmembrane helix</keyword>
<name>A0A163MBR9_ABSGL</name>
<evidence type="ECO:0000256" key="8">
    <source>
        <dbReference type="SAM" id="Phobius"/>
    </source>
</evidence>
<evidence type="ECO:0000256" key="4">
    <source>
        <dbReference type="ARBA" id="ARBA00022824"/>
    </source>
</evidence>
<evidence type="ECO:0000256" key="3">
    <source>
        <dbReference type="ARBA" id="ARBA00022692"/>
    </source>
</evidence>
<evidence type="ECO:0000256" key="2">
    <source>
        <dbReference type="ARBA" id="ARBA00009950"/>
    </source>
</evidence>
<keyword evidence="6 8" id="KW-0472">Membrane</keyword>
<feature type="transmembrane region" description="Helical" evidence="8">
    <location>
        <begin position="49"/>
        <end position="65"/>
    </location>
</feature>
<dbReference type="GO" id="GO:0005773">
    <property type="term" value="C:vacuole"/>
    <property type="evidence" value="ECO:0007669"/>
    <property type="project" value="GOC"/>
</dbReference>
<proteinExistence type="inferred from homology"/>
<dbReference type="InParanoid" id="A0A163MBR9"/>
<dbReference type="GO" id="GO:0006624">
    <property type="term" value="P:vacuolar protein processing"/>
    <property type="evidence" value="ECO:0007669"/>
    <property type="project" value="TreeGrafter"/>
</dbReference>
<dbReference type="OrthoDB" id="276296at2759"/>
<dbReference type="PANTHER" id="PTHR13505">
    <property type="entry name" value="TRANSMEMBRANE PROTEIN 208"/>
    <property type="match status" value="1"/>
</dbReference>
<dbReference type="AlphaFoldDB" id="A0A163MBR9"/>
<sequence>MANASSKKIAAANTKTLANLQIGLVAVNAIYLLWRVFYHWASLTKTEGFFYIVTTGLTGLFYSILKSSGTPSYAADGTLRSSGDDLNSEGLTAYMFDIIYVTWFVDITTAFISSKFWYTYLVIPGYALYKGLPFIMSFLGRGGGGGGAGNEADNADQSGKSKRQQKMEKRGGKVKYVR</sequence>
<keyword evidence="10" id="KW-1185">Reference proteome</keyword>
<dbReference type="Pfam" id="PF05620">
    <property type="entry name" value="TMEM208_SND2"/>
    <property type="match status" value="1"/>
</dbReference>
<dbReference type="EMBL" id="LT554074">
    <property type="protein sequence ID" value="SAM03259.1"/>
    <property type="molecule type" value="Genomic_DNA"/>
</dbReference>
<dbReference type="STRING" id="4829.A0A163MBR9"/>
<feature type="transmembrane region" description="Helical" evidence="8">
    <location>
        <begin position="91"/>
        <end position="112"/>
    </location>
</feature>
<keyword evidence="3 8" id="KW-0812">Transmembrane</keyword>
<evidence type="ECO:0008006" key="11">
    <source>
        <dbReference type="Google" id="ProtNLM"/>
    </source>
</evidence>
<evidence type="ECO:0000256" key="7">
    <source>
        <dbReference type="SAM" id="MobiDB-lite"/>
    </source>
</evidence>
<evidence type="ECO:0000256" key="6">
    <source>
        <dbReference type="ARBA" id="ARBA00023136"/>
    </source>
</evidence>
<evidence type="ECO:0000256" key="1">
    <source>
        <dbReference type="ARBA" id="ARBA00004477"/>
    </source>
</evidence>
<dbReference type="GO" id="GO:0005789">
    <property type="term" value="C:endoplasmic reticulum membrane"/>
    <property type="evidence" value="ECO:0007669"/>
    <property type="project" value="UniProtKB-SubCell"/>
</dbReference>
<evidence type="ECO:0000256" key="5">
    <source>
        <dbReference type="ARBA" id="ARBA00022989"/>
    </source>
</evidence>
<organism evidence="9">
    <name type="scientific">Absidia glauca</name>
    <name type="common">Pin mould</name>
    <dbReference type="NCBI Taxonomy" id="4829"/>
    <lineage>
        <taxon>Eukaryota</taxon>
        <taxon>Fungi</taxon>
        <taxon>Fungi incertae sedis</taxon>
        <taxon>Mucoromycota</taxon>
        <taxon>Mucoromycotina</taxon>
        <taxon>Mucoromycetes</taxon>
        <taxon>Mucorales</taxon>
        <taxon>Cunninghamellaceae</taxon>
        <taxon>Absidia</taxon>
    </lineage>
</organism>
<comment type="subcellular location">
    <subcellularLocation>
        <location evidence="1">Endoplasmic reticulum membrane</location>
        <topology evidence="1">Multi-pass membrane protein</topology>
    </subcellularLocation>
</comment>
<feature type="transmembrane region" description="Helical" evidence="8">
    <location>
        <begin position="20"/>
        <end position="37"/>
    </location>
</feature>
<evidence type="ECO:0000313" key="10">
    <source>
        <dbReference type="Proteomes" id="UP000078561"/>
    </source>
</evidence>
<evidence type="ECO:0000313" key="9">
    <source>
        <dbReference type="EMBL" id="SAM03259.1"/>
    </source>
</evidence>
<dbReference type="PANTHER" id="PTHR13505:SF7">
    <property type="entry name" value="TRANSMEMBRANE PROTEIN 208"/>
    <property type="match status" value="1"/>
</dbReference>
<gene>
    <name evidence="9" type="primary">ABSGL_09077.1 scaffold 10677</name>
</gene>
<accession>A0A163MBR9</accession>
<protein>
    <recommendedName>
        <fullName evidence="11">DUF788-domain-containing protein</fullName>
    </recommendedName>
</protein>
<reference evidence="9" key="1">
    <citation type="submission" date="2016-04" db="EMBL/GenBank/DDBJ databases">
        <authorList>
            <person name="Evans L.H."/>
            <person name="Alamgir A."/>
            <person name="Owens N."/>
            <person name="Weber N.D."/>
            <person name="Virtaneva K."/>
            <person name="Barbian K."/>
            <person name="Babar A."/>
            <person name="Rosenke K."/>
        </authorList>
    </citation>
    <scope>NUCLEOTIDE SEQUENCE [LARGE SCALE GENOMIC DNA]</scope>
    <source>
        <strain evidence="9">CBS 101.48</strain>
    </source>
</reference>
<dbReference type="InterPro" id="IPR008506">
    <property type="entry name" value="SND2/TMEM208"/>
</dbReference>
<dbReference type="Proteomes" id="UP000078561">
    <property type="component" value="Unassembled WGS sequence"/>
</dbReference>
<comment type="similarity">
    <text evidence="2">Belongs to the TMEM208 family.</text>
</comment>
<dbReference type="OMA" id="GRPKYDA"/>
<dbReference type="FunCoup" id="A0A163MBR9">
    <property type="interactions" value="9"/>
</dbReference>
<keyword evidence="4" id="KW-0256">Endoplasmic reticulum</keyword>